<dbReference type="InterPro" id="IPR008972">
    <property type="entry name" value="Cupredoxin"/>
</dbReference>
<dbReference type="KEGG" id="taa:NMY3_01425"/>
<evidence type="ECO:0000313" key="4">
    <source>
        <dbReference type="Proteomes" id="UP000058925"/>
    </source>
</evidence>
<dbReference type="Proteomes" id="UP000058925">
    <property type="component" value="Chromosome"/>
</dbReference>
<proteinExistence type="predicted"/>
<sequence length="125" mass="13877">MHNIIAIIAISFIVVGGLWGIGSLLNAPQEKNIQKSNDSILLIAQNNAFNQTNPTLYVNASQPTRLIILNKDFVKHDFISDELGINTAYLTTEQDFVTGIASNKTGNYTYYCSFHPEMKGEIVIK</sequence>
<name>A0A654LZG8_9ARCH</name>
<dbReference type="AlphaFoldDB" id="A0A654LZG8"/>
<reference evidence="4" key="1">
    <citation type="submission" date="2015-10" db="EMBL/GenBank/DDBJ databases">
        <title>Niche specialization of a soil ammonia-oxidizing archaeon, Candidatus Nitrosocosmicus oleophilus.</title>
        <authorList>
            <person name="Jung M.-Y."/>
            <person name="Rhee S.-K."/>
        </authorList>
    </citation>
    <scope>NUCLEOTIDE SEQUENCE [LARGE SCALE GENOMIC DNA]</scope>
    <source>
        <strain evidence="4">MY3</strain>
    </source>
</reference>
<evidence type="ECO:0000259" key="2">
    <source>
        <dbReference type="Pfam" id="PF13473"/>
    </source>
</evidence>
<dbReference type="InterPro" id="IPR028096">
    <property type="entry name" value="EfeO_Cupredoxin"/>
</dbReference>
<dbReference type="Gene3D" id="2.60.40.420">
    <property type="entry name" value="Cupredoxins - blue copper proteins"/>
    <property type="match status" value="1"/>
</dbReference>
<dbReference type="Pfam" id="PF13473">
    <property type="entry name" value="Cupredoxin_1"/>
    <property type="match status" value="1"/>
</dbReference>
<evidence type="ECO:0000313" key="3">
    <source>
        <dbReference type="EMBL" id="ALI35629.1"/>
    </source>
</evidence>
<feature type="domain" description="EfeO-type cupredoxin-like" evidence="2">
    <location>
        <begin position="33"/>
        <end position="124"/>
    </location>
</feature>
<evidence type="ECO:0000256" key="1">
    <source>
        <dbReference type="SAM" id="Phobius"/>
    </source>
</evidence>
<dbReference type="EMBL" id="CP012850">
    <property type="protein sequence ID" value="ALI35629.1"/>
    <property type="molecule type" value="Genomic_DNA"/>
</dbReference>
<gene>
    <name evidence="3" type="ORF">NMY3_01425</name>
</gene>
<protein>
    <recommendedName>
        <fullName evidence="2">EfeO-type cupredoxin-like domain-containing protein</fullName>
    </recommendedName>
</protein>
<dbReference type="SUPFAM" id="SSF49503">
    <property type="entry name" value="Cupredoxins"/>
    <property type="match status" value="1"/>
</dbReference>
<keyword evidence="1" id="KW-1133">Transmembrane helix</keyword>
<feature type="transmembrane region" description="Helical" evidence="1">
    <location>
        <begin position="6"/>
        <end position="25"/>
    </location>
</feature>
<keyword evidence="1" id="KW-0472">Membrane</keyword>
<organism evidence="3 4">
    <name type="scientific">Candidatus Nitrosocosmicus oleophilus</name>
    <dbReference type="NCBI Taxonomy" id="1353260"/>
    <lineage>
        <taxon>Archaea</taxon>
        <taxon>Nitrososphaerota</taxon>
        <taxon>Nitrososphaeria</taxon>
        <taxon>Nitrososphaerales</taxon>
        <taxon>Nitrososphaeraceae</taxon>
        <taxon>Candidatus Nitrosocosmicus</taxon>
    </lineage>
</organism>
<accession>A0A654LZG8</accession>
<keyword evidence="4" id="KW-1185">Reference proteome</keyword>
<keyword evidence="1" id="KW-0812">Transmembrane</keyword>